<dbReference type="Proteomes" id="UP001178507">
    <property type="component" value="Unassembled WGS sequence"/>
</dbReference>
<dbReference type="SUPFAM" id="SSF141072">
    <property type="entry name" value="CalX-like"/>
    <property type="match status" value="1"/>
</dbReference>
<evidence type="ECO:0000313" key="3">
    <source>
        <dbReference type="EMBL" id="CAJ1407602.1"/>
    </source>
</evidence>
<keyword evidence="2" id="KW-1133">Transmembrane helix</keyword>
<evidence type="ECO:0000256" key="2">
    <source>
        <dbReference type="SAM" id="Phobius"/>
    </source>
</evidence>
<sequence length="923" mass="102846">MESVETLQAAVEQLLEGCRVVTSQHEDALTSTLRDLSVQASTSDVLSACQRLGMRPGQVSRRLLMTEGPPFAESHEPVLNFLIVSGSLLVLAVIWECVVLRSSLGCCRSREGISLAQIIEQIKDLGGRLANFLLNKSTPRPHDETSDEDADDADADNQMSEAQVEDFWKKLGDDAANQEAQCPENAAAEVGFSHLNFIGKASEGKAVLELYRSGDVSGELMVKLQPHRSSFQDSDEVAVIGKDYEFKETLVCFPPYETTAEVVIPLKQPGKHTSTEYFEVELIEVVKGAAKIGGPTLGLEKDTQGSKVRVHIFYDHAFPYNIPVERQQSKFWVVWYYLQERRVSRGLKWWKTLLGLLYDPIHTVCVTAMIQKIVLDTISDPSIEGNKPWELAMLGFAQFASAGLLRAGDKLATENRGRTGGTRMVHRRQLFAKLLMLSAEEMAKVEGHWWFYVGVNNVDLMAKDLYYQGFVVLQSGFGLLLSIVMQFYVQLSKSDGTTTVGEYLGRHAVPGIFMICMVMLCSVLICRFSKLSSYLKNRMAGEAAWVDSFSWLCHAGVPLESLASRSRARVDVRFAHECKYFTSIHVKTRDYSNDTLWYVKWLVNLSYVIVLVLGAKALLESREQGLSIFQSGDFVFQLKVFSSFGKYLVKINASVIKIFSASVGLKQFIDLVNWPEKTLLQSKKNLHDVSHKIVFETDGNFRSTNPELLARSNSRTIASALEIPLGRVVRVSCKRERVLANFLCQVSELKVPKRGCIHRPKGIQIAYVPAVALHTPHATVLEELQGGCPKAVAVQLAQLFQLNPKRRMLDLQAGQGQMVALLLAMFRNPDVLVLDRPCAFLTPGQQGRLAVLLALWQGGGAEMLLHCLTGQKRCFRREHTLIVTSQDMPKDVFTMATVDLDLDNLTHALIESGADSLEAKESL</sequence>
<feature type="transmembrane region" description="Helical" evidence="2">
    <location>
        <begin position="465"/>
        <end position="488"/>
    </location>
</feature>
<evidence type="ECO:0000313" key="4">
    <source>
        <dbReference type="Proteomes" id="UP001178507"/>
    </source>
</evidence>
<dbReference type="InterPro" id="IPR027417">
    <property type="entry name" value="P-loop_NTPase"/>
</dbReference>
<dbReference type="InterPro" id="IPR038081">
    <property type="entry name" value="CalX-like_sf"/>
</dbReference>
<dbReference type="EMBL" id="CAUJNA010003679">
    <property type="protein sequence ID" value="CAJ1407602.1"/>
    <property type="molecule type" value="Genomic_DNA"/>
</dbReference>
<feature type="transmembrane region" description="Helical" evidence="2">
    <location>
        <begin position="78"/>
        <end position="100"/>
    </location>
</feature>
<protein>
    <recommendedName>
        <fullName evidence="5">Calx-beta domain-containing protein</fullName>
    </recommendedName>
</protein>
<reference evidence="3" key="1">
    <citation type="submission" date="2023-08" db="EMBL/GenBank/DDBJ databases">
        <authorList>
            <person name="Chen Y."/>
            <person name="Shah S."/>
            <person name="Dougan E. K."/>
            <person name="Thang M."/>
            <person name="Chan C."/>
        </authorList>
    </citation>
    <scope>NUCLEOTIDE SEQUENCE</scope>
</reference>
<comment type="caution">
    <text evidence="3">The sequence shown here is derived from an EMBL/GenBank/DDBJ whole genome shotgun (WGS) entry which is preliminary data.</text>
</comment>
<dbReference type="SUPFAM" id="SSF52540">
    <property type="entry name" value="P-loop containing nucleoside triphosphate hydrolases"/>
    <property type="match status" value="1"/>
</dbReference>
<name>A0AA36NHQ8_9DINO</name>
<keyword evidence="2" id="KW-0472">Membrane</keyword>
<dbReference type="AlphaFoldDB" id="A0AA36NHQ8"/>
<feature type="transmembrane region" description="Helical" evidence="2">
    <location>
        <begin position="508"/>
        <end position="529"/>
    </location>
</feature>
<dbReference type="Gene3D" id="2.60.40.2030">
    <property type="match status" value="1"/>
</dbReference>
<gene>
    <name evidence="3" type="ORF">EVOR1521_LOCUS29248</name>
</gene>
<evidence type="ECO:0008006" key="5">
    <source>
        <dbReference type="Google" id="ProtNLM"/>
    </source>
</evidence>
<feature type="transmembrane region" description="Helical" evidence="2">
    <location>
        <begin position="597"/>
        <end position="619"/>
    </location>
</feature>
<organism evidence="3 4">
    <name type="scientific">Effrenium voratum</name>
    <dbReference type="NCBI Taxonomy" id="2562239"/>
    <lineage>
        <taxon>Eukaryota</taxon>
        <taxon>Sar</taxon>
        <taxon>Alveolata</taxon>
        <taxon>Dinophyceae</taxon>
        <taxon>Suessiales</taxon>
        <taxon>Symbiodiniaceae</taxon>
        <taxon>Effrenium</taxon>
    </lineage>
</organism>
<accession>A0AA36NHQ8</accession>
<evidence type="ECO:0000256" key="1">
    <source>
        <dbReference type="SAM" id="MobiDB-lite"/>
    </source>
</evidence>
<proteinExistence type="predicted"/>
<keyword evidence="2" id="KW-0812">Transmembrane</keyword>
<feature type="compositionally biased region" description="Acidic residues" evidence="1">
    <location>
        <begin position="145"/>
        <end position="155"/>
    </location>
</feature>
<keyword evidence="4" id="KW-1185">Reference proteome</keyword>
<dbReference type="Gene3D" id="3.40.50.300">
    <property type="entry name" value="P-loop containing nucleotide triphosphate hydrolases"/>
    <property type="match status" value="1"/>
</dbReference>
<feature type="region of interest" description="Disordered" evidence="1">
    <location>
        <begin position="136"/>
        <end position="159"/>
    </location>
</feature>